<comment type="caution">
    <text evidence="8">The sequence shown here is derived from an EMBL/GenBank/DDBJ whole genome shotgun (WGS) entry which is preliminary data.</text>
</comment>
<evidence type="ECO:0000256" key="6">
    <source>
        <dbReference type="SAM" id="Phobius"/>
    </source>
</evidence>
<evidence type="ECO:0000259" key="7">
    <source>
        <dbReference type="Pfam" id="PF06271"/>
    </source>
</evidence>
<dbReference type="Proteomes" id="UP001084197">
    <property type="component" value="Unassembled WGS sequence"/>
</dbReference>
<feature type="transmembrane region" description="Helical" evidence="6">
    <location>
        <begin position="20"/>
        <end position="43"/>
    </location>
</feature>
<dbReference type="InterPro" id="IPR010432">
    <property type="entry name" value="RDD"/>
</dbReference>
<feature type="transmembrane region" description="Helical" evidence="6">
    <location>
        <begin position="50"/>
        <end position="69"/>
    </location>
</feature>
<name>A0A9J6RDI2_9BACI</name>
<evidence type="ECO:0000256" key="2">
    <source>
        <dbReference type="ARBA" id="ARBA00022475"/>
    </source>
</evidence>
<dbReference type="RefSeq" id="WP_268780202.1">
    <property type="nucleotide sequence ID" value="NZ_JAPRAT010000017.1"/>
</dbReference>
<dbReference type="InterPro" id="IPR051791">
    <property type="entry name" value="Pra-immunoreactive"/>
</dbReference>
<keyword evidence="9" id="KW-1185">Reference proteome</keyword>
<dbReference type="GO" id="GO:0005886">
    <property type="term" value="C:plasma membrane"/>
    <property type="evidence" value="ECO:0007669"/>
    <property type="project" value="UniProtKB-SubCell"/>
</dbReference>
<proteinExistence type="predicted"/>
<feature type="transmembrane region" description="Helical" evidence="6">
    <location>
        <begin position="98"/>
        <end position="117"/>
    </location>
</feature>
<comment type="subcellular location">
    <subcellularLocation>
        <location evidence="1">Cell membrane</location>
        <topology evidence="1">Multi-pass membrane protein</topology>
    </subcellularLocation>
</comment>
<dbReference type="Pfam" id="PF06271">
    <property type="entry name" value="RDD"/>
    <property type="match status" value="1"/>
</dbReference>
<keyword evidence="3 6" id="KW-0812">Transmembrane</keyword>
<keyword evidence="4 6" id="KW-1133">Transmembrane helix</keyword>
<keyword evidence="5 6" id="KW-0472">Membrane</keyword>
<evidence type="ECO:0000313" key="9">
    <source>
        <dbReference type="Proteomes" id="UP001084197"/>
    </source>
</evidence>
<keyword evidence="2" id="KW-1003">Cell membrane</keyword>
<evidence type="ECO:0000256" key="1">
    <source>
        <dbReference type="ARBA" id="ARBA00004651"/>
    </source>
</evidence>
<dbReference type="PANTHER" id="PTHR36115:SF9">
    <property type="entry name" value="LMO1584 PROTEIN"/>
    <property type="match status" value="1"/>
</dbReference>
<evidence type="ECO:0000256" key="5">
    <source>
        <dbReference type="ARBA" id="ARBA00023136"/>
    </source>
</evidence>
<evidence type="ECO:0000313" key="8">
    <source>
        <dbReference type="EMBL" id="MCZ0703430.1"/>
    </source>
</evidence>
<evidence type="ECO:0000256" key="4">
    <source>
        <dbReference type="ARBA" id="ARBA00022989"/>
    </source>
</evidence>
<dbReference type="EMBL" id="JAPRAT010000017">
    <property type="protein sequence ID" value="MCZ0703430.1"/>
    <property type="molecule type" value="Genomic_DNA"/>
</dbReference>
<protein>
    <submittedName>
        <fullName evidence="8">RDD family protein</fullName>
    </submittedName>
</protein>
<organism evidence="8 9">
    <name type="scientific">Natronobacillus azotifigens</name>
    <dbReference type="NCBI Taxonomy" id="472978"/>
    <lineage>
        <taxon>Bacteria</taxon>
        <taxon>Bacillati</taxon>
        <taxon>Bacillota</taxon>
        <taxon>Bacilli</taxon>
        <taxon>Bacillales</taxon>
        <taxon>Bacillaceae</taxon>
        <taxon>Natronobacillus</taxon>
    </lineage>
</organism>
<dbReference type="PANTHER" id="PTHR36115">
    <property type="entry name" value="PROLINE-RICH ANTIGEN HOMOLOG-RELATED"/>
    <property type="match status" value="1"/>
</dbReference>
<reference evidence="8" key="1">
    <citation type="submission" date="2022-11" db="EMBL/GenBank/DDBJ databases">
        <title>WGS of Natronobacillus azotifigens 24KS-1, an anaerobic diazotrophic haloalkaliphile from soda-rich habitats.</title>
        <authorList>
            <person name="Sorokin D.Y."/>
            <person name="Merkel A.Y."/>
        </authorList>
    </citation>
    <scope>NUCLEOTIDE SEQUENCE</scope>
    <source>
        <strain evidence="8">24KS-1</strain>
    </source>
</reference>
<evidence type="ECO:0000256" key="3">
    <source>
        <dbReference type="ARBA" id="ARBA00022692"/>
    </source>
</evidence>
<dbReference type="AlphaFoldDB" id="A0A9J6RDI2"/>
<accession>A0A9J6RDI2</accession>
<gene>
    <name evidence="8" type="ORF">OWO01_09395</name>
</gene>
<feature type="domain" description="RDD" evidence="7">
    <location>
        <begin position="12"/>
        <end position="130"/>
    </location>
</feature>
<sequence>MDEMEIVENFRLAGMAPRFGALLLDDLIILVPLYLFIVLVFGITVISQTIVLILFLSYLIILPVIWKGYTVGKKIMNVRIVQDDGSDVTVTIMLLRELSAFSLSMIGIGMVSLLMVANREDRRSIHDFFACTIVLEEPPHG</sequence>